<dbReference type="PANTHER" id="PTHR43300">
    <property type="entry name" value="ACETYLTRANSFERASE"/>
    <property type="match status" value="1"/>
</dbReference>
<evidence type="ECO:0000313" key="2">
    <source>
        <dbReference type="Proteomes" id="UP000245934"/>
    </source>
</evidence>
<dbReference type="Gene3D" id="2.160.10.10">
    <property type="entry name" value="Hexapeptide repeat proteins"/>
    <property type="match status" value="1"/>
</dbReference>
<proteinExistence type="predicted"/>
<dbReference type="OrthoDB" id="30669at2157"/>
<organism evidence="1 2">
    <name type="scientific">Methanospirillum stamsii</name>
    <dbReference type="NCBI Taxonomy" id="1277351"/>
    <lineage>
        <taxon>Archaea</taxon>
        <taxon>Methanobacteriati</taxon>
        <taxon>Methanobacteriota</taxon>
        <taxon>Stenosarchaea group</taxon>
        <taxon>Methanomicrobia</taxon>
        <taxon>Methanomicrobiales</taxon>
        <taxon>Methanospirillaceae</taxon>
        <taxon>Methanospirillum</taxon>
    </lineage>
</organism>
<dbReference type="EMBL" id="QGMZ01000004">
    <property type="protein sequence ID" value="PWR76182.1"/>
    <property type="molecule type" value="Genomic_DNA"/>
</dbReference>
<sequence length="54" mass="5571">MAIILRGVTIGDSAIIGAGSVVTKDVPPYTIVAGNPAKIIRTISDEDVISSDLF</sequence>
<keyword evidence="2" id="KW-1185">Reference proteome</keyword>
<gene>
    <name evidence="1" type="ORF">DLD82_01435</name>
</gene>
<dbReference type="InterPro" id="IPR050179">
    <property type="entry name" value="Trans_hexapeptide_repeat"/>
</dbReference>
<dbReference type="InterPro" id="IPR011004">
    <property type="entry name" value="Trimer_LpxA-like_sf"/>
</dbReference>
<evidence type="ECO:0000313" key="1">
    <source>
        <dbReference type="EMBL" id="PWR76182.1"/>
    </source>
</evidence>
<dbReference type="Proteomes" id="UP000245934">
    <property type="component" value="Unassembled WGS sequence"/>
</dbReference>
<dbReference type="PANTHER" id="PTHR43300:SF11">
    <property type="entry name" value="ACETYLTRANSFERASE RV3034C-RELATED"/>
    <property type="match status" value="1"/>
</dbReference>
<reference evidence="1 2" key="1">
    <citation type="submission" date="2018-05" db="EMBL/GenBank/DDBJ databases">
        <title>Draft genome of Methanospirillum stamsii Pt1.</title>
        <authorList>
            <person name="Dueholm M.S."/>
            <person name="Nielsen P.H."/>
            <person name="Bakmann L.F."/>
            <person name="Otzen D.E."/>
        </authorList>
    </citation>
    <scope>NUCLEOTIDE SEQUENCE [LARGE SCALE GENOMIC DNA]</scope>
    <source>
        <strain evidence="1 2">Pt1</strain>
    </source>
</reference>
<comment type="caution">
    <text evidence="1">The sequence shown here is derived from an EMBL/GenBank/DDBJ whole genome shotgun (WGS) entry which is preliminary data.</text>
</comment>
<name>A0A2V2N853_9EURY</name>
<accession>A0A2V2N853</accession>
<dbReference type="AlphaFoldDB" id="A0A2V2N853"/>
<evidence type="ECO:0008006" key="3">
    <source>
        <dbReference type="Google" id="ProtNLM"/>
    </source>
</evidence>
<dbReference type="SUPFAM" id="SSF51161">
    <property type="entry name" value="Trimeric LpxA-like enzymes"/>
    <property type="match status" value="1"/>
</dbReference>
<protein>
    <recommendedName>
        <fullName evidence="3">Acetyltransferase</fullName>
    </recommendedName>
</protein>